<dbReference type="GeneID" id="17293344"/>
<sequence>MDALVRQKSSQVLMDQMVDVQTKDHMDHTFAGIMFDVRVRDLPFEYIEISSIWIRGNLGPITIWSTSGGFEGKHENCSQWQRHYSNIHMPSMLELQEMQLDVPIRFSQAETKGIYIHAAEMGDEQIVYDNKRGDITYSDSYLDILPGIAHLADVPFSGENQDIFYGWWGPPWRDRREFVGRLQYGIKWLRWNPEVHCHFPAIFREMIWTLLMSRHPRSRCSILYWLDHDQLLYVINCVNWWENSQLLEQIANPAGEQKRVNKRFGDKCRAIYRWFSKSLSS</sequence>
<dbReference type="eggNOG" id="ENOG502S27Z">
    <property type="taxonomic scope" value="Eukaryota"/>
</dbReference>
<name>L1IKF6_GUITC</name>
<dbReference type="OrthoDB" id="410247at2759"/>
<gene>
    <name evidence="1" type="ORF">GUITHDRAFT_165709</name>
</gene>
<evidence type="ECO:0000313" key="2">
    <source>
        <dbReference type="EnsemblProtists" id="EKX36607"/>
    </source>
</evidence>
<dbReference type="OMA" id="THEDPHI"/>
<reference evidence="1 3" key="1">
    <citation type="journal article" date="2012" name="Nature">
        <title>Algal genomes reveal evolutionary mosaicism and the fate of nucleomorphs.</title>
        <authorList>
            <consortium name="DOE Joint Genome Institute"/>
            <person name="Curtis B.A."/>
            <person name="Tanifuji G."/>
            <person name="Burki F."/>
            <person name="Gruber A."/>
            <person name="Irimia M."/>
            <person name="Maruyama S."/>
            <person name="Arias M.C."/>
            <person name="Ball S.G."/>
            <person name="Gile G.H."/>
            <person name="Hirakawa Y."/>
            <person name="Hopkins J.F."/>
            <person name="Kuo A."/>
            <person name="Rensing S.A."/>
            <person name="Schmutz J."/>
            <person name="Symeonidi A."/>
            <person name="Elias M."/>
            <person name="Eveleigh R.J."/>
            <person name="Herman E.K."/>
            <person name="Klute M.J."/>
            <person name="Nakayama T."/>
            <person name="Obornik M."/>
            <person name="Reyes-Prieto A."/>
            <person name="Armbrust E.V."/>
            <person name="Aves S.J."/>
            <person name="Beiko R.G."/>
            <person name="Coutinho P."/>
            <person name="Dacks J.B."/>
            <person name="Durnford D.G."/>
            <person name="Fast N.M."/>
            <person name="Green B.R."/>
            <person name="Grisdale C.J."/>
            <person name="Hempel F."/>
            <person name="Henrissat B."/>
            <person name="Hoppner M.P."/>
            <person name="Ishida K."/>
            <person name="Kim E."/>
            <person name="Koreny L."/>
            <person name="Kroth P.G."/>
            <person name="Liu Y."/>
            <person name="Malik S.B."/>
            <person name="Maier U.G."/>
            <person name="McRose D."/>
            <person name="Mock T."/>
            <person name="Neilson J.A."/>
            <person name="Onodera N.T."/>
            <person name="Poole A.M."/>
            <person name="Pritham E.J."/>
            <person name="Richards T.A."/>
            <person name="Rocap G."/>
            <person name="Roy S.W."/>
            <person name="Sarai C."/>
            <person name="Schaack S."/>
            <person name="Shirato S."/>
            <person name="Slamovits C.H."/>
            <person name="Spencer D.F."/>
            <person name="Suzuki S."/>
            <person name="Worden A.Z."/>
            <person name="Zauner S."/>
            <person name="Barry K."/>
            <person name="Bell C."/>
            <person name="Bharti A.K."/>
            <person name="Crow J.A."/>
            <person name="Grimwood J."/>
            <person name="Kramer R."/>
            <person name="Lindquist E."/>
            <person name="Lucas S."/>
            <person name="Salamov A."/>
            <person name="McFadden G.I."/>
            <person name="Lane C.E."/>
            <person name="Keeling P.J."/>
            <person name="Gray M.W."/>
            <person name="Grigoriev I.V."/>
            <person name="Archibald J.M."/>
        </authorList>
    </citation>
    <scope>NUCLEOTIDE SEQUENCE</scope>
    <source>
        <strain evidence="1 3">CCMP2712</strain>
    </source>
</reference>
<keyword evidence="3" id="KW-1185">Reference proteome</keyword>
<reference evidence="2" key="3">
    <citation type="submission" date="2016-03" db="UniProtKB">
        <authorList>
            <consortium name="EnsemblProtists"/>
        </authorList>
    </citation>
    <scope>IDENTIFICATION</scope>
</reference>
<dbReference type="KEGG" id="gtt:GUITHDRAFT_165709"/>
<dbReference type="EnsemblProtists" id="EKX36607">
    <property type="protein sequence ID" value="EKX36607"/>
    <property type="gene ID" value="GUITHDRAFT_165709"/>
</dbReference>
<dbReference type="Proteomes" id="UP000011087">
    <property type="component" value="Unassembled WGS sequence"/>
</dbReference>
<organism evidence="1">
    <name type="scientific">Guillardia theta (strain CCMP2712)</name>
    <name type="common">Cryptophyte</name>
    <dbReference type="NCBI Taxonomy" id="905079"/>
    <lineage>
        <taxon>Eukaryota</taxon>
        <taxon>Cryptophyceae</taxon>
        <taxon>Pyrenomonadales</taxon>
        <taxon>Geminigeraceae</taxon>
        <taxon>Guillardia</taxon>
    </lineage>
</organism>
<accession>L1IKF6</accession>
<dbReference type="EMBL" id="JH993071">
    <property type="protein sequence ID" value="EKX36607.1"/>
    <property type="molecule type" value="Genomic_DNA"/>
</dbReference>
<dbReference type="HOGENOM" id="CLU_073216_0_0_1"/>
<dbReference type="PaxDb" id="55529-EKX36607"/>
<dbReference type="AlphaFoldDB" id="L1IKF6"/>
<proteinExistence type="predicted"/>
<evidence type="ECO:0000313" key="3">
    <source>
        <dbReference type="Proteomes" id="UP000011087"/>
    </source>
</evidence>
<protein>
    <submittedName>
        <fullName evidence="1 2">Uncharacterized protein</fullName>
    </submittedName>
</protein>
<evidence type="ECO:0000313" key="1">
    <source>
        <dbReference type="EMBL" id="EKX36607.1"/>
    </source>
</evidence>
<reference evidence="3" key="2">
    <citation type="submission" date="2012-11" db="EMBL/GenBank/DDBJ databases">
        <authorList>
            <person name="Kuo A."/>
            <person name="Curtis B.A."/>
            <person name="Tanifuji G."/>
            <person name="Burki F."/>
            <person name="Gruber A."/>
            <person name="Irimia M."/>
            <person name="Maruyama S."/>
            <person name="Arias M.C."/>
            <person name="Ball S.G."/>
            <person name="Gile G.H."/>
            <person name="Hirakawa Y."/>
            <person name="Hopkins J.F."/>
            <person name="Rensing S.A."/>
            <person name="Schmutz J."/>
            <person name="Symeonidi A."/>
            <person name="Elias M."/>
            <person name="Eveleigh R.J."/>
            <person name="Herman E.K."/>
            <person name="Klute M.J."/>
            <person name="Nakayama T."/>
            <person name="Obornik M."/>
            <person name="Reyes-Prieto A."/>
            <person name="Armbrust E.V."/>
            <person name="Aves S.J."/>
            <person name="Beiko R.G."/>
            <person name="Coutinho P."/>
            <person name="Dacks J.B."/>
            <person name="Durnford D.G."/>
            <person name="Fast N.M."/>
            <person name="Green B.R."/>
            <person name="Grisdale C."/>
            <person name="Hempe F."/>
            <person name="Henrissat B."/>
            <person name="Hoppner M.P."/>
            <person name="Ishida K.-I."/>
            <person name="Kim E."/>
            <person name="Koreny L."/>
            <person name="Kroth P.G."/>
            <person name="Liu Y."/>
            <person name="Malik S.-B."/>
            <person name="Maier U.G."/>
            <person name="McRose D."/>
            <person name="Mock T."/>
            <person name="Neilson J.A."/>
            <person name="Onodera N.T."/>
            <person name="Poole A.M."/>
            <person name="Pritham E.J."/>
            <person name="Richards T.A."/>
            <person name="Rocap G."/>
            <person name="Roy S.W."/>
            <person name="Sarai C."/>
            <person name="Schaack S."/>
            <person name="Shirato S."/>
            <person name="Slamovits C.H."/>
            <person name="Spencer D.F."/>
            <person name="Suzuki S."/>
            <person name="Worden A.Z."/>
            <person name="Zauner S."/>
            <person name="Barry K."/>
            <person name="Bell C."/>
            <person name="Bharti A.K."/>
            <person name="Crow J.A."/>
            <person name="Grimwood J."/>
            <person name="Kramer R."/>
            <person name="Lindquist E."/>
            <person name="Lucas S."/>
            <person name="Salamov A."/>
            <person name="McFadden G.I."/>
            <person name="Lane C.E."/>
            <person name="Keeling P.J."/>
            <person name="Gray M.W."/>
            <person name="Grigoriev I.V."/>
            <person name="Archibald J.M."/>
        </authorList>
    </citation>
    <scope>NUCLEOTIDE SEQUENCE</scope>
    <source>
        <strain evidence="3">CCMP2712</strain>
    </source>
</reference>
<dbReference type="RefSeq" id="XP_005823587.1">
    <property type="nucleotide sequence ID" value="XM_005823530.1"/>
</dbReference>